<sequence>MEALTGETIYLPCNVSTHEHGDDIVLILWYREDKGTAPIYSVDIRDRTAKEPKRWSNETVFSNRAYFLFDKEPGELAIQSINESDTGLYRCRVDFKVAQTRNSFVNLTVITPPERISIRDDSGIERSAVVGPYSEGHVMSLRCEVYGGKPTPVVSWQRDGIPIISETNHVPGGRYVESEIMLGPLGREDLNSRLTCRATNHPRATPVEAVVQIDMNYVPETTVRLGTSLDPNAIREGTDVYFDCLVTAHPAVYKVEWRHNGRPLPHNISQGVIISNHSLVLQGVSRSTAGNYSCVGYNAEGDGISPPFKLNILYAPTCMPNQPRIYGVAKQEDAKIKCTVDANPPDVEFKWTFNNSAESIDVATNHISRSGTSSTVTYTPITELDYGTLLCVATNKIGRQRIPCVFHIIAAGRPDQVHNCTLTNISMTSLSIKCTEGFNGGLQQSFMVEVKDMNSQEIKSNYTSPVPRFAVSGLVPGSLYLVSVFAFNTKGRSDPTTLNAAMLRMPEKQLTSESESPRQPLLLSPVLSLAIGLTAAIMVAGLAVIFALRIPCKNSRQRRKELATDNTSRDGSPGPSDKSTGSKDGMDGNESDEKNPDIIPDTMDSDDQVDYIRRRQHISTIDTSSPTRGLLSSNTPPPQKYNTSGMTLHASHNNMGYCTLRNGSQPPASVGTLSVGGHPYTGSMTACTLPRHPNHLWPSYSGTIAGVRQLQPIPSIQQLPPLQPGHQVQPHPQPPPDMTVVTPATIALQHLGSSQRPRVCIGLSDDEVNAQTPLMLKHESTV</sequence>
<keyword evidence="5" id="KW-1015">Disulfide bond</keyword>
<dbReference type="Pfam" id="PF07686">
    <property type="entry name" value="V-set"/>
    <property type="match status" value="1"/>
</dbReference>
<keyword evidence="4 7" id="KW-0472">Membrane</keyword>
<dbReference type="PANTHER" id="PTHR23278">
    <property type="entry name" value="SIDESTEP PROTEIN"/>
    <property type="match status" value="1"/>
</dbReference>
<dbReference type="PROSITE" id="PS50853">
    <property type="entry name" value="FN3"/>
    <property type="match status" value="1"/>
</dbReference>
<feature type="compositionally biased region" description="Basic and acidic residues" evidence="6">
    <location>
        <begin position="580"/>
        <end position="596"/>
    </location>
</feature>
<name>A0A7R8YZD8_HERIL</name>
<feature type="region of interest" description="Disordered" evidence="6">
    <location>
        <begin position="556"/>
        <end position="604"/>
    </location>
</feature>
<gene>
    <name evidence="10" type="ORF">HERILL_LOCUS13850</name>
</gene>
<dbReference type="InterPro" id="IPR013783">
    <property type="entry name" value="Ig-like_fold"/>
</dbReference>
<dbReference type="CDD" id="cd00096">
    <property type="entry name" value="Ig"/>
    <property type="match status" value="1"/>
</dbReference>
<dbReference type="AlphaFoldDB" id="A0A7R8YZD8"/>
<dbReference type="SUPFAM" id="SSF48726">
    <property type="entry name" value="Immunoglobulin"/>
    <property type="match status" value="4"/>
</dbReference>
<proteinExistence type="predicted"/>
<feature type="domain" description="Ig-like" evidence="8">
    <location>
        <begin position="219"/>
        <end position="311"/>
    </location>
</feature>
<dbReference type="SMART" id="SM00408">
    <property type="entry name" value="IGc2"/>
    <property type="match status" value="3"/>
</dbReference>
<dbReference type="InterPro" id="IPR007110">
    <property type="entry name" value="Ig-like_dom"/>
</dbReference>
<dbReference type="InterPro" id="IPR003961">
    <property type="entry name" value="FN3_dom"/>
</dbReference>
<accession>A0A7R8YZD8</accession>
<evidence type="ECO:0000256" key="4">
    <source>
        <dbReference type="ARBA" id="ARBA00023136"/>
    </source>
</evidence>
<dbReference type="InterPro" id="IPR003599">
    <property type="entry name" value="Ig_sub"/>
</dbReference>
<evidence type="ECO:0000259" key="8">
    <source>
        <dbReference type="PROSITE" id="PS50835"/>
    </source>
</evidence>
<evidence type="ECO:0000313" key="11">
    <source>
        <dbReference type="Proteomes" id="UP000594454"/>
    </source>
</evidence>
<dbReference type="Pfam" id="PF08205">
    <property type="entry name" value="C2-set_2"/>
    <property type="match status" value="1"/>
</dbReference>
<dbReference type="SMART" id="SM00060">
    <property type="entry name" value="FN3"/>
    <property type="match status" value="1"/>
</dbReference>
<dbReference type="OrthoDB" id="10006996at2759"/>
<dbReference type="Gene3D" id="2.60.40.10">
    <property type="entry name" value="Immunoglobulins"/>
    <property type="match status" value="5"/>
</dbReference>
<dbReference type="SUPFAM" id="SSF49265">
    <property type="entry name" value="Fibronectin type III"/>
    <property type="match status" value="1"/>
</dbReference>
<feature type="transmembrane region" description="Helical" evidence="7">
    <location>
        <begin position="526"/>
        <end position="550"/>
    </location>
</feature>
<dbReference type="EMBL" id="LR899013">
    <property type="protein sequence ID" value="CAD7091434.1"/>
    <property type="molecule type" value="Genomic_DNA"/>
</dbReference>
<evidence type="ECO:0000256" key="2">
    <source>
        <dbReference type="ARBA" id="ARBA00022692"/>
    </source>
</evidence>
<feature type="domain" description="Ig-like" evidence="8">
    <location>
        <begin position="1"/>
        <end position="108"/>
    </location>
</feature>
<dbReference type="SMART" id="SM00409">
    <property type="entry name" value="IG"/>
    <property type="match status" value="4"/>
</dbReference>
<organism evidence="10 11">
    <name type="scientific">Hermetia illucens</name>
    <name type="common">Black soldier fly</name>
    <dbReference type="NCBI Taxonomy" id="343691"/>
    <lineage>
        <taxon>Eukaryota</taxon>
        <taxon>Metazoa</taxon>
        <taxon>Ecdysozoa</taxon>
        <taxon>Arthropoda</taxon>
        <taxon>Hexapoda</taxon>
        <taxon>Insecta</taxon>
        <taxon>Pterygota</taxon>
        <taxon>Neoptera</taxon>
        <taxon>Endopterygota</taxon>
        <taxon>Diptera</taxon>
        <taxon>Brachycera</taxon>
        <taxon>Stratiomyomorpha</taxon>
        <taxon>Stratiomyidae</taxon>
        <taxon>Hermetiinae</taxon>
        <taxon>Hermetia</taxon>
    </lineage>
</organism>
<evidence type="ECO:0000256" key="3">
    <source>
        <dbReference type="ARBA" id="ARBA00022989"/>
    </source>
</evidence>
<evidence type="ECO:0008006" key="12">
    <source>
        <dbReference type="Google" id="ProtNLM"/>
    </source>
</evidence>
<dbReference type="Proteomes" id="UP000594454">
    <property type="component" value="Chromosome 5"/>
</dbReference>
<dbReference type="InterPro" id="IPR003598">
    <property type="entry name" value="Ig_sub2"/>
</dbReference>
<dbReference type="Pfam" id="PF00041">
    <property type="entry name" value="fn3"/>
    <property type="match status" value="1"/>
</dbReference>
<evidence type="ECO:0000256" key="1">
    <source>
        <dbReference type="ARBA" id="ARBA00004167"/>
    </source>
</evidence>
<dbReference type="InParanoid" id="A0A7R8YZD8"/>
<protein>
    <recommendedName>
        <fullName evidence="12">Nephrin</fullName>
    </recommendedName>
</protein>
<comment type="subcellular location">
    <subcellularLocation>
        <location evidence="1">Membrane</location>
        <topology evidence="1">Single-pass membrane protein</topology>
    </subcellularLocation>
</comment>
<evidence type="ECO:0000256" key="7">
    <source>
        <dbReference type="SAM" id="Phobius"/>
    </source>
</evidence>
<dbReference type="InterPro" id="IPR036116">
    <property type="entry name" value="FN3_sf"/>
</dbReference>
<evidence type="ECO:0000313" key="10">
    <source>
        <dbReference type="EMBL" id="CAD7091434.1"/>
    </source>
</evidence>
<keyword evidence="3 7" id="KW-1133">Transmembrane helix</keyword>
<dbReference type="FunCoup" id="A0A7R8YZD8">
    <property type="interactions" value="38"/>
</dbReference>
<feature type="domain" description="Ig-like" evidence="8">
    <location>
        <begin position="113"/>
        <end position="212"/>
    </location>
</feature>
<dbReference type="CDD" id="cd00063">
    <property type="entry name" value="FN3"/>
    <property type="match status" value="1"/>
</dbReference>
<reference evidence="10 11" key="1">
    <citation type="submission" date="2020-11" db="EMBL/GenBank/DDBJ databases">
        <authorList>
            <person name="Wallbank WR R."/>
            <person name="Pardo Diaz C."/>
            <person name="Kozak K."/>
            <person name="Martin S."/>
            <person name="Jiggins C."/>
            <person name="Moest M."/>
            <person name="Warren A I."/>
            <person name="Generalovic N T."/>
            <person name="Byers J.R.P. K."/>
            <person name="Montejo-Kovacevich G."/>
            <person name="Yen C E."/>
        </authorList>
    </citation>
    <scope>NUCLEOTIDE SEQUENCE [LARGE SCALE GENOMIC DNA]</scope>
</reference>
<feature type="domain" description="Ig-like" evidence="8">
    <location>
        <begin position="316"/>
        <end position="395"/>
    </location>
</feature>
<feature type="domain" description="Fibronectin type-III" evidence="9">
    <location>
        <begin position="413"/>
        <end position="508"/>
    </location>
</feature>
<feature type="region of interest" description="Disordered" evidence="6">
    <location>
        <begin position="618"/>
        <end position="640"/>
    </location>
</feature>
<dbReference type="PANTHER" id="PTHR23278:SF25">
    <property type="entry name" value="GH14967P"/>
    <property type="match status" value="1"/>
</dbReference>
<dbReference type="PROSITE" id="PS50835">
    <property type="entry name" value="IG_LIKE"/>
    <property type="match status" value="4"/>
</dbReference>
<keyword evidence="11" id="KW-1185">Reference proteome</keyword>
<dbReference type="GO" id="GO:0016020">
    <property type="term" value="C:membrane"/>
    <property type="evidence" value="ECO:0007669"/>
    <property type="project" value="UniProtKB-SubCell"/>
</dbReference>
<evidence type="ECO:0000256" key="5">
    <source>
        <dbReference type="ARBA" id="ARBA00023157"/>
    </source>
</evidence>
<dbReference type="Pfam" id="PF13927">
    <property type="entry name" value="Ig_3"/>
    <property type="match status" value="2"/>
</dbReference>
<dbReference type="InterPro" id="IPR013106">
    <property type="entry name" value="Ig_V-set"/>
</dbReference>
<evidence type="ECO:0000256" key="6">
    <source>
        <dbReference type="SAM" id="MobiDB-lite"/>
    </source>
</evidence>
<dbReference type="InterPro" id="IPR036179">
    <property type="entry name" value="Ig-like_dom_sf"/>
</dbReference>
<evidence type="ECO:0000259" key="9">
    <source>
        <dbReference type="PROSITE" id="PS50853"/>
    </source>
</evidence>
<dbReference type="InterPro" id="IPR013162">
    <property type="entry name" value="CD80_C2-set"/>
</dbReference>
<keyword evidence="2 7" id="KW-0812">Transmembrane</keyword>